<dbReference type="AlphaFoldDB" id="D4JRF4"/>
<dbReference type="KEGG" id="esu:EUS_03550"/>
<protein>
    <submittedName>
        <fullName evidence="1">Uncharacterized protein</fullName>
    </submittedName>
</protein>
<evidence type="ECO:0000313" key="2">
    <source>
        <dbReference type="Proteomes" id="UP000008803"/>
    </source>
</evidence>
<accession>D4JRF4</accession>
<evidence type="ECO:0000313" key="1">
    <source>
        <dbReference type="EMBL" id="CBK95673.1"/>
    </source>
</evidence>
<reference evidence="1 2" key="1">
    <citation type="submission" date="2010-03" db="EMBL/GenBank/DDBJ databases">
        <title>The genome sequence of Eubacterium siraeum 70/3.</title>
        <authorList>
            <consortium name="metaHIT consortium -- http://www.metahit.eu/"/>
            <person name="Pajon A."/>
            <person name="Turner K."/>
            <person name="Parkhill J."/>
            <person name="Duncan S."/>
            <person name="Flint H."/>
        </authorList>
    </citation>
    <scope>NUCLEOTIDE SEQUENCE [LARGE SCALE GENOMIC DNA]</scope>
    <source>
        <strain evidence="1 2">70/3</strain>
    </source>
</reference>
<gene>
    <name evidence="1" type="ORF">EUS_03550</name>
</gene>
<dbReference type="EMBL" id="FP929044">
    <property type="protein sequence ID" value="CBK95673.1"/>
    <property type="molecule type" value="Genomic_DNA"/>
</dbReference>
<proteinExistence type="predicted"/>
<dbReference type="BioCyc" id="ESIR657319:G136K-298-MONOMER"/>
<dbReference type="PATRIC" id="fig|657319.3.peg.22"/>
<reference evidence="1 2" key="2">
    <citation type="submission" date="2010-03" db="EMBL/GenBank/DDBJ databases">
        <authorList>
            <person name="Pajon A."/>
        </authorList>
    </citation>
    <scope>NUCLEOTIDE SEQUENCE [LARGE SCALE GENOMIC DNA]</scope>
    <source>
        <strain evidence="1 2">70/3</strain>
    </source>
</reference>
<sequence length="54" mass="6372">MKKYYIKLTEHERSQIIHSLIDKNNAFMAKSRYTDAVGEVILKLMKAKKKAFIK</sequence>
<dbReference type="Proteomes" id="UP000008803">
    <property type="component" value="Chromosome"/>
</dbReference>
<dbReference type="HOGENOM" id="CLU_198233_0_0_9"/>
<name>D4JRF4_9FIRM</name>
<organism evidence="1 2">
    <name type="scientific">[Eubacterium] siraeum 70/3</name>
    <dbReference type="NCBI Taxonomy" id="657319"/>
    <lineage>
        <taxon>Bacteria</taxon>
        <taxon>Bacillati</taxon>
        <taxon>Bacillota</taxon>
        <taxon>Clostridia</taxon>
        <taxon>Eubacteriales</taxon>
        <taxon>Oscillospiraceae</taxon>
        <taxon>Oscillospiraceae incertae sedis</taxon>
    </lineage>
</organism>